<sequence length="308" mass="35199">MKINNVGGIIVAASIKRARPMLQLGSIPIVKRVVLAFQQAGIFPIVIITGTQEDEVRHELSEYGVIFLKNEDCQEATMFDSLKIGLSYLQDKCSHIAITPVNSPMFSPETLKILLDTKGDVTYPVYKEEEGYPVLISSSVIPDILHYNGEEEFKGAIHLLKEYHVKVEVEDEGVVQDVHSYEQLQKLLEQHNRALMQAAVGLSIEKESVFFNNRTKLLLYLITETKSVNKACELMSMSYTKAWKVLNKLEFELGYTIVQRRQGGSRYGRTLLTEKGVEFLSAYFEYEDRVIRFAQSEFDRIFKEKQLI</sequence>
<dbReference type="Proteomes" id="UP000198806">
    <property type="component" value="Unassembled WGS sequence"/>
</dbReference>
<proteinExistence type="predicted"/>
<dbReference type="PANTHER" id="PTHR43777:SF1">
    <property type="entry name" value="MOLYBDENUM COFACTOR CYTIDYLYLTRANSFERASE"/>
    <property type="match status" value="1"/>
</dbReference>
<dbReference type="GO" id="GO:0016779">
    <property type="term" value="F:nucleotidyltransferase activity"/>
    <property type="evidence" value="ECO:0007669"/>
    <property type="project" value="UniProtKB-ARBA"/>
</dbReference>
<keyword evidence="3" id="KW-1185">Reference proteome</keyword>
<dbReference type="Pfam" id="PF12804">
    <property type="entry name" value="NTP_transf_3"/>
    <property type="match status" value="1"/>
</dbReference>
<feature type="domain" description="MobA-like NTP transferase" evidence="1">
    <location>
        <begin position="18"/>
        <end position="161"/>
    </location>
</feature>
<protein>
    <submittedName>
        <fullName evidence="2">ModE molybdate transport repressor domain-containing protein</fullName>
    </submittedName>
</protein>
<dbReference type="Gene3D" id="3.90.550.10">
    <property type="entry name" value="Spore Coat Polysaccharide Biosynthesis Protein SpsA, Chain A"/>
    <property type="match status" value="1"/>
</dbReference>
<reference evidence="2 3" key="1">
    <citation type="submission" date="2016-10" db="EMBL/GenBank/DDBJ databases">
        <authorList>
            <person name="de Groot N.N."/>
        </authorList>
    </citation>
    <scope>NUCLEOTIDE SEQUENCE [LARGE SCALE GENOMIC DNA]</scope>
    <source>
        <strain evidence="2 3">DSM 1283</strain>
    </source>
</reference>
<organism evidence="2 3">
    <name type="scientific">Anaerocolumna aminovalerica</name>
    <dbReference type="NCBI Taxonomy" id="1527"/>
    <lineage>
        <taxon>Bacteria</taxon>
        <taxon>Bacillati</taxon>
        <taxon>Bacillota</taxon>
        <taxon>Clostridia</taxon>
        <taxon>Lachnospirales</taxon>
        <taxon>Lachnospiraceae</taxon>
        <taxon>Anaerocolumna</taxon>
    </lineage>
</organism>
<dbReference type="Gene3D" id="1.10.10.10">
    <property type="entry name" value="Winged helix-like DNA-binding domain superfamily/Winged helix DNA-binding domain"/>
    <property type="match status" value="1"/>
</dbReference>
<dbReference type="EMBL" id="FOWD01000002">
    <property type="protein sequence ID" value="SFN80664.1"/>
    <property type="molecule type" value="Genomic_DNA"/>
</dbReference>
<evidence type="ECO:0000313" key="3">
    <source>
        <dbReference type="Proteomes" id="UP000198806"/>
    </source>
</evidence>
<accession>A0A1I5C1D4</accession>
<gene>
    <name evidence="2" type="ORF">SAMN04489757_10256</name>
</gene>
<dbReference type="InterPro" id="IPR025877">
    <property type="entry name" value="MobA-like_NTP_Trfase"/>
</dbReference>
<dbReference type="InterPro" id="IPR036388">
    <property type="entry name" value="WH-like_DNA-bd_sf"/>
</dbReference>
<dbReference type="SUPFAM" id="SSF53448">
    <property type="entry name" value="Nucleotide-diphospho-sugar transferases"/>
    <property type="match status" value="1"/>
</dbReference>
<dbReference type="PANTHER" id="PTHR43777">
    <property type="entry name" value="MOLYBDENUM COFACTOR CYTIDYLYLTRANSFERASE"/>
    <property type="match status" value="1"/>
</dbReference>
<evidence type="ECO:0000259" key="1">
    <source>
        <dbReference type="Pfam" id="PF12804"/>
    </source>
</evidence>
<dbReference type="InterPro" id="IPR036390">
    <property type="entry name" value="WH_DNA-bd_sf"/>
</dbReference>
<dbReference type="RefSeq" id="WP_091683873.1">
    <property type="nucleotide sequence ID" value="NZ_BAABFM010000017.1"/>
</dbReference>
<dbReference type="SUPFAM" id="SSF46785">
    <property type="entry name" value="Winged helix' DNA-binding domain"/>
    <property type="match status" value="1"/>
</dbReference>
<dbReference type="STRING" id="1527.SAMN04489757_10256"/>
<dbReference type="AlphaFoldDB" id="A0A1I5C1D4"/>
<dbReference type="OrthoDB" id="285216at2"/>
<name>A0A1I5C1D4_9FIRM</name>
<dbReference type="InterPro" id="IPR029044">
    <property type="entry name" value="Nucleotide-diphossugar_trans"/>
</dbReference>
<evidence type="ECO:0000313" key="2">
    <source>
        <dbReference type="EMBL" id="SFN80664.1"/>
    </source>
</evidence>